<dbReference type="OrthoDB" id="548082at2759"/>
<accession>A0A2J7ZIW8</accession>
<dbReference type="AlphaFoldDB" id="A0A2J7ZIW8"/>
<feature type="non-terminal residue" evidence="1">
    <location>
        <position position="1"/>
    </location>
</feature>
<name>A0A2J7ZIW8_9CHLO</name>
<evidence type="ECO:0000313" key="1">
    <source>
        <dbReference type="EMBL" id="PNH00215.1"/>
    </source>
</evidence>
<proteinExistence type="predicted"/>
<organism evidence="1 2">
    <name type="scientific">Tetrabaena socialis</name>
    <dbReference type="NCBI Taxonomy" id="47790"/>
    <lineage>
        <taxon>Eukaryota</taxon>
        <taxon>Viridiplantae</taxon>
        <taxon>Chlorophyta</taxon>
        <taxon>core chlorophytes</taxon>
        <taxon>Chlorophyceae</taxon>
        <taxon>CS clade</taxon>
        <taxon>Chlamydomonadales</taxon>
        <taxon>Tetrabaenaceae</taxon>
        <taxon>Tetrabaena</taxon>
    </lineage>
</organism>
<sequence length="57" mass="6076">ELVLALDGPGSAAAVGALAVRFEQAARELEAVGLCRFAKRRKGTFVQRTYFPPEAVA</sequence>
<comment type="caution">
    <text evidence="1">The sequence shown here is derived from an EMBL/GenBank/DDBJ whole genome shotgun (WGS) entry which is preliminary data.</text>
</comment>
<gene>
    <name evidence="1" type="ORF">TSOC_013978</name>
</gene>
<dbReference type="Proteomes" id="UP000236333">
    <property type="component" value="Unassembled WGS sequence"/>
</dbReference>
<dbReference type="EMBL" id="PGGS01001599">
    <property type="protein sequence ID" value="PNH00215.1"/>
    <property type="molecule type" value="Genomic_DNA"/>
</dbReference>
<keyword evidence="2" id="KW-1185">Reference proteome</keyword>
<evidence type="ECO:0000313" key="2">
    <source>
        <dbReference type="Proteomes" id="UP000236333"/>
    </source>
</evidence>
<protein>
    <submittedName>
        <fullName evidence="1">Uncharacterized protein</fullName>
    </submittedName>
</protein>
<reference evidence="1 2" key="1">
    <citation type="journal article" date="2017" name="Mol. Biol. Evol.">
        <title>The 4-celled Tetrabaena socialis nuclear genome reveals the essential components for genetic control of cell number at the origin of multicellularity in the volvocine lineage.</title>
        <authorList>
            <person name="Featherston J."/>
            <person name="Arakaki Y."/>
            <person name="Hanschen E.R."/>
            <person name="Ferris P.J."/>
            <person name="Michod R.E."/>
            <person name="Olson B.J.S.C."/>
            <person name="Nozaki H."/>
            <person name="Durand P.M."/>
        </authorList>
    </citation>
    <scope>NUCLEOTIDE SEQUENCE [LARGE SCALE GENOMIC DNA]</scope>
    <source>
        <strain evidence="1 2">NIES-571</strain>
    </source>
</reference>